<dbReference type="PANTHER" id="PTHR42951:SF15">
    <property type="entry name" value="METALLO-BETA-LACTAMASE SUPERFAMILY PROTEIN"/>
    <property type="match status" value="1"/>
</dbReference>
<keyword evidence="5" id="KW-0378">Hydrolase</keyword>
<gene>
    <name evidence="5" type="ORF">EDM56_14430</name>
</gene>
<dbReference type="InterPro" id="IPR050855">
    <property type="entry name" value="NDM-1-like"/>
</dbReference>
<evidence type="ECO:0000256" key="1">
    <source>
        <dbReference type="ARBA" id="ARBA00034221"/>
    </source>
</evidence>
<comment type="catalytic activity">
    <reaction evidence="1">
        <text>3',5'-cyclic CMP + H2O = CMP + H(+)</text>
        <dbReference type="Rhea" id="RHEA:72675"/>
        <dbReference type="ChEBI" id="CHEBI:15377"/>
        <dbReference type="ChEBI" id="CHEBI:15378"/>
        <dbReference type="ChEBI" id="CHEBI:58003"/>
        <dbReference type="ChEBI" id="CHEBI:60377"/>
    </reaction>
    <physiologicalReaction direction="left-to-right" evidence="1">
        <dbReference type="Rhea" id="RHEA:72676"/>
    </physiologicalReaction>
</comment>
<name>A0A3M8DFJ7_9BACL</name>
<dbReference type="PANTHER" id="PTHR42951">
    <property type="entry name" value="METALLO-BETA-LACTAMASE DOMAIN-CONTAINING"/>
    <property type="match status" value="1"/>
</dbReference>
<dbReference type="InterPro" id="IPR036866">
    <property type="entry name" value="RibonucZ/Hydroxyglut_hydro"/>
</dbReference>
<dbReference type="SUPFAM" id="SSF56281">
    <property type="entry name" value="Metallo-hydrolase/oxidoreductase"/>
    <property type="match status" value="1"/>
</dbReference>
<comment type="caution">
    <text evidence="5">The sequence shown here is derived from an EMBL/GenBank/DDBJ whole genome shotgun (WGS) entry which is preliminary data.</text>
</comment>
<evidence type="ECO:0000256" key="3">
    <source>
        <dbReference type="ARBA" id="ARBA00048505"/>
    </source>
</evidence>
<accession>A0A3M8DFJ7</accession>
<dbReference type="CDD" id="cd07721">
    <property type="entry name" value="yflN-like_MBL-fold"/>
    <property type="match status" value="1"/>
</dbReference>
<dbReference type="Pfam" id="PF00753">
    <property type="entry name" value="Lactamase_B"/>
    <property type="match status" value="1"/>
</dbReference>
<dbReference type="SMART" id="SM00849">
    <property type="entry name" value="Lactamase_B"/>
    <property type="match status" value="1"/>
</dbReference>
<evidence type="ECO:0000259" key="4">
    <source>
        <dbReference type="SMART" id="SM00849"/>
    </source>
</evidence>
<dbReference type="RefSeq" id="WP_122918607.1">
    <property type="nucleotide sequence ID" value="NZ_RHHQ01000012.1"/>
</dbReference>
<dbReference type="AlphaFoldDB" id="A0A3M8DFJ7"/>
<evidence type="ECO:0000313" key="5">
    <source>
        <dbReference type="EMBL" id="RNB86910.1"/>
    </source>
</evidence>
<organism evidence="5 6">
    <name type="scientific">Brevibacillus fluminis</name>
    <dbReference type="NCBI Taxonomy" id="511487"/>
    <lineage>
        <taxon>Bacteria</taxon>
        <taxon>Bacillati</taxon>
        <taxon>Bacillota</taxon>
        <taxon>Bacilli</taxon>
        <taxon>Bacillales</taxon>
        <taxon>Paenibacillaceae</taxon>
        <taxon>Brevibacillus</taxon>
    </lineage>
</organism>
<evidence type="ECO:0000256" key="2">
    <source>
        <dbReference type="ARBA" id="ARBA00034301"/>
    </source>
</evidence>
<reference evidence="5 6" key="1">
    <citation type="submission" date="2018-10" db="EMBL/GenBank/DDBJ databases">
        <title>Phylogenomics of Brevibacillus.</title>
        <authorList>
            <person name="Dunlap C."/>
        </authorList>
    </citation>
    <scope>NUCLEOTIDE SEQUENCE [LARGE SCALE GENOMIC DNA]</scope>
    <source>
        <strain evidence="5 6">JCM 15716</strain>
    </source>
</reference>
<dbReference type="EMBL" id="RHHQ01000012">
    <property type="protein sequence ID" value="RNB86910.1"/>
    <property type="molecule type" value="Genomic_DNA"/>
</dbReference>
<proteinExistence type="predicted"/>
<comment type="catalytic activity">
    <reaction evidence="3">
        <text>3',5'-cyclic UMP + H2O = UMP + H(+)</text>
        <dbReference type="Rhea" id="RHEA:70575"/>
        <dbReference type="ChEBI" id="CHEBI:15377"/>
        <dbReference type="ChEBI" id="CHEBI:15378"/>
        <dbReference type="ChEBI" id="CHEBI:57865"/>
        <dbReference type="ChEBI" id="CHEBI:184387"/>
    </reaction>
    <physiologicalReaction direction="left-to-right" evidence="3">
        <dbReference type="Rhea" id="RHEA:70576"/>
    </physiologicalReaction>
</comment>
<protein>
    <submittedName>
        <fullName evidence="5">MBL fold metallo-hydrolase</fullName>
    </submittedName>
</protein>
<dbReference type="OrthoDB" id="9802248at2"/>
<comment type="function">
    <text evidence="2">Counteracts the endogenous Pycsar antiviral defense system. Phosphodiesterase that enables metal-dependent hydrolysis of host cyclic nucleotide Pycsar defense signals such as cCMP and cUMP.</text>
</comment>
<keyword evidence="6" id="KW-1185">Reference proteome</keyword>
<dbReference type="Proteomes" id="UP000271031">
    <property type="component" value="Unassembled WGS sequence"/>
</dbReference>
<dbReference type="InterPro" id="IPR001279">
    <property type="entry name" value="Metallo-B-lactamas"/>
</dbReference>
<dbReference type="Gene3D" id="3.60.15.10">
    <property type="entry name" value="Ribonuclease Z/Hydroxyacylglutathione hydrolase-like"/>
    <property type="match status" value="1"/>
</dbReference>
<evidence type="ECO:0000313" key="6">
    <source>
        <dbReference type="Proteomes" id="UP000271031"/>
    </source>
</evidence>
<dbReference type="GO" id="GO:0016787">
    <property type="term" value="F:hydrolase activity"/>
    <property type="evidence" value="ECO:0007669"/>
    <property type="project" value="UniProtKB-KW"/>
</dbReference>
<feature type="domain" description="Metallo-beta-lactamase" evidence="4">
    <location>
        <begin position="19"/>
        <end position="224"/>
    </location>
</feature>
<sequence>MSCVHLLNIRFAHNGIEQVLTPVLLRDEAETILVDCGYPDFLGLLDGAARQHGIPLETVTKVIVTHQDLDHVGSLAALKRKHPHIEIIAHEIEAPYLAGMKKSLRLEQAEAMLDSLPDEEKPNGQQFIHLLQSIEPAVVDRTVRDGERLPWCSGIDIIHTPGHTPGHLSLYIQESKTLIAGDAVVVEAGRLEIANPQFTLDLEEALRSVRRLLDYEIEHIVCYHGGKYTNDVGQGLRDLLSRYDFGS</sequence>